<keyword evidence="1" id="KW-0812">Transmembrane</keyword>
<organism evidence="2 3">
    <name type="scientific">Asticcacaulis endophyticus</name>
    <dbReference type="NCBI Taxonomy" id="1395890"/>
    <lineage>
        <taxon>Bacteria</taxon>
        <taxon>Pseudomonadati</taxon>
        <taxon>Pseudomonadota</taxon>
        <taxon>Alphaproteobacteria</taxon>
        <taxon>Caulobacterales</taxon>
        <taxon>Caulobacteraceae</taxon>
        <taxon>Asticcacaulis</taxon>
    </lineage>
</organism>
<dbReference type="EMBL" id="BMZB01000001">
    <property type="protein sequence ID" value="GGZ21875.1"/>
    <property type="molecule type" value="Genomic_DNA"/>
</dbReference>
<comment type="caution">
    <text evidence="2">The sequence shown here is derived from an EMBL/GenBank/DDBJ whole genome shotgun (WGS) entry which is preliminary data.</text>
</comment>
<reference evidence="2" key="1">
    <citation type="journal article" date="2014" name="Int. J. Syst. Evol. Microbiol.">
        <title>Complete genome sequence of Corynebacterium casei LMG S-19264T (=DSM 44701T), isolated from a smear-ripened cheese.</title>
        <authorList>
            <consortium name="US DOE Joint Genome Institute (JGI-PGF)"/>
            <person name="Walter F."/>
            <person name="Albersmeier A."/>
            <person name="Kalinowski J."/>
            <person name="Ruckert C."/>
        </authorList>
    </citation>
    <scope>NUCLEOTIDE SEQUENCE</scope>
    <source>
        <strain evidence="2">KCTC 32296</strain>
    </source>
</reference>
<gene>
    <name evidence="2" type="ORF">GCM10011273_03330</name>
</gene>
<keyword evidence="3" id="KW-1185">Reference proteome</keyword>
<sequence length="160" mass="17390">MGDIIDNTRFEKVRAAAASGMPGCKTAQKRVKNATTAGLKAAVDARYKAPALDPLGQFPSVHQLDTYRPCDICTRVEDVEPRYACRECRDEADALAAKCVRDGLNPVNDDYPKGSAGYFMGEGQWRRIHPKRRLGLAGVVSLVLIVLAVVLFGEAGNVVR</sequence>
<proteinExistence type="predicted"/>
<dbReference type="AlphaFoldDB" id="A0A918PV39"/>
<dbReference type="Proteomes" id="UP000662572">
    <property type="component" value="Unassembled WGS sequence"/>
</dbReference>
<evidence type="ECO:0000256" key="1">
    <source>
        <dbReference type="SAM" id="Phobius"/>
    </source>
</evidence>
<keyword evidence="1" id="KW-0472">Membrane</keyword>
<reference evidence="2" key="2">
    <citation type="submission" date="2020-09" db="EMBL/GenBank/DDBJ databases">
        <authorList>
            <person name="Sun Q."/>
            <person name="Kim S."/>
        </authorList>
    </citation>
    <scope>NUCLEOTIDE SEQUENCE</scope>
    <source>
        <strain evidence="2">KCTC 32296</strain>
    </source>
</reference>
<keyword evidence="1" id="KW-1133">Transmembrane helix</keyword>
<accession>A0A918PV39</accession>
<feature type="transmembrane region" description="Helical" evidence="1">
    <location>
        <begin position="134"/>
        <end position="153"/>
    </location>
</feature>
<evidence type="ECO:0000313" key="3">
    <source>
        <dbReference type="Proteomes" id="UP000662572"/>
    </source>
</evidence>
<protein>
    <submittedName>
        <fullName evidence="2">Uncharacterized protein</fullName>
    </submittedName>
</protein>
<evidence type="ECO:0000313" key="2">
    <source>
        <dbReference type="EMBL" id="GGZ21875.1"/>
    </source>
</evidence>
<name>A0A918PV39_9CAUL</name>